<evidence type="ECO:0008006" key="3">
    <source>
        <dbReference type="Google" id="ProtNLM"/>
    </source>
</evidence>
<dbReference type="InterPro" id="IPR012489">
    <property type="entry name" value="NucleaseA_inhib-like"/>
</dbReference>
<dbReference type="KEGG" id="gog:C1280_21990"/>
<reference evidence="1 2" key="1">
    <citation type="submission" date="2018-01" db="EMBL/GenBank/DDBJ databases">
        <title>G. obscuriglobus.</title>
        <authorList>
            <person name="Franke J."/>
            <person name="Blomberg W."/>
            <person name="Selmecki A."/>
        </authorList>
    </citation>
    <scope>NUCLEOTIDE SEQUENCE [LARGE SCALE GENOMIC DNA]</scope>
    <source>
        <strain evidence="1 2">DSM 5831</strain>
    </source>
</reference>
<dbReference type="Gene3D" id="3.40.1460.10">
    <property type="entry name" value="Nuclease A inhibitor-like"/>
    <property type="match status" value="1"/>
</dbReference>
<dbReference type="InterPro" id="IPR036587">
    <property type="entry name" value="NucleaseA_inhib-like_sf"/>
</dbReference>
<name>A0A2Z3H3F9_9BACT</name>
<keyword evidence="2" id="KW-1185">Reference proteome</keyword>
<dbReference type="OrthoDB" id="290808at2"/>
<dbReference type="RefSeq" id="WP_010033939.1">
    <property type="nucleotide sequence ID" value="NZ_CP025958.1"/>
</dbReference>
<proteinExistence type="predicted"/>
<dbReference type="SUPFAM" id="SSF82602">
    <property type="entry name" value="Nuclease A inhibitor (NuiA)"/>
    <property type="match status" value="1"/>
</dbReference>
<evidence type="ECO:0000313" key="2">
    <source>
        <dbReference type="Proteomes" id="UP000245802"/>
    </source>
</evidence>
<evidence type="ECO:0000313" key="1">
    <source>
        <dbReference type="EMBL" id="AWM39391.1"/>
    </source>
</evidence>
<dbReference type="AlphaFoldDB" id="A0A2Z3H3F9"/>
<dbReference type="EMBL" id="CP025958">
    <property type="protein sequence ID" value="AWM39391.1"/>
    <property type="molecule type" value="Genomic_DNA"/>
</dbReference>
<accession>A0A2Z3H3F9</accession>
<dbReference type="Pfam" id="PF07924">
    <property type="entry name" value="NuiA"/>
    <property type="match status" value="1"/>
</dbReference>
<gene>
    <name evidence="1" type="ORF">C1280_21990</name>
</gene>
<sequence length="124" mass="13196">MAKQDPVLKELRSAAKGLLFPSETDAPLEAFAWPGGDGPPDEAAVRANAKVDAEVPVERLTLADLTRTIPDEGRGPFLPLFAVLAHHLSGAAVFKVGETEIDVYIVGRTTDGRYAGVKTKVVET</sequence>
<organism evidence="1 2">
    <name type="scientific">Gemmata obscuriglobus</name>
    <dbReference type="NCBI Taxonomy" id="114"/>
    <lineage>
        <taxon>Bacteria</taxon>
        <taxon>Pseudomonadati</taxon>
        <taxon>Planctomycetota</taxon>
        <taxon>Planctomycetia</taxon>
        <taxon>Gemmatales</taxon>
        <taxon>Gemmataceae</taxon>
        <taxon>Gemmata</taxon>
    </lineage>
</organism>
<protein>
    <recommendedName>
        <fullName evidence="3">Nuclease</fullName>
    </recommendedName>
</protein>
<dbReference type="Proteomes" id="UP000245802">
    <property type="component" value="Chromosome"/>
</dbReference>